<feature type="transmembrane region" description="Helical" evidence="10">
    <location>
        <begin position="412"/>
        <end position="439"/>
    </location>
</feature>
<evidence type="ECO:0000256" key="5">
    <source>
        <dbReference type="ARBA" id="ARBA00022970"/>
    </source>
</evidence>
<evidence type="ECO:0000256" key="3">
    <source>
        <dbReference type="ARBA" id="ARBA00022475"/>
    </source>
</evidence>
<feature type="transmembrane region" description="Helical" evidence="10">
    <location>
        <begin position="279"/>
        <end position="306"/>
    </location>
</feature>
<keyword evidence="3" id="KW-1003">Cell membrane</keyword>
<comment type="caution">
    <text evidence="11">The sequence shown here is derived from an EMBL/GenBank/DDBJ whole genome shotgun (WGS) entry which is preliminary data.</text>
</comment>
<dbReference type="PANTHER" id="PTHR11795:SF447">
    <property type="entry name" value="ABC TRANSPORTER PERMEASE PROTEIN"/>
    <property type="match status" value="1"/>
</dbReference>
<dbReference type="NCBIfam" id="TIGR03409">
    <property type="entry name" value="urea_trans_UrtB"/>
    <property type="match status" value="1"/>
</dbReference>
<evidence type="ECO:0000256" key="8">
    <source>
        <dbReference type="ARBA" id="ARBA00037998"/>
    </source>
</evidence>
<dbReference type="GO" id="GO:0005886">
    <property type="term" value="C:plasma membrane"/>
    <property type="evidence" value="ECO:0007669"/>
    <property type="project" value="UniProtKB-SubCell"/>
</dbReference>
<dbReference type="Proteomes" id="UP000175989">
    <property type="component" value="Unassembled WGS sequence"/>
</dbReference>
<feature type="region of interest" description="Disordered" evidence="9">
    <location>
        <begin position="1"/>
        <end position="35"/>
    </location>
</feature>
<organism evidence="11 12">
    <name type="scientific">Duganella phyllosphaerae</name>
    <dbReference type="NCBI Taxonomy" id="762836"/>
    <lineage>
        <taxon>Bacteria</taxon>
        <taxon>Pseudomonadati</taxon>
        <taxon>Pseudomonadota</taxon>
        <taxon>Betaproteobacteria</taxon>
        <taxon>Burkholderiales</taxon>
        <taxon>Oxalobacteraceae</taxon>
        <taxon>Telluria group</taxon>
        <taxon>Duganella</taxon>
    </lineage>
</organism>
<evidence type="ECO:0000256" key="4">
    <source>
        <dbReference type="ARBA" id="ARBA00022692"/>
    </source>
</evidence>
<protein>
    <submittedName>
        <fullName evidence="11">High-affinity branched-chain amino acid transport system permease protein LivH</fullName>
    </submittedName>
</protein>
<name>A0A1E7WGY4_9BURK</name>
<dbReference type="Pfam" id="PF02653">
    <property type="entry name" value="BPD_transp_2"/>
    <property type="match status" value="1"/>
</dbReference>
<dbReference type="InterPro" id="IPR001851">
    <property type="entry name" value="ABC_transp_permease"/>
</dbReference>
<evidence type="ECO:0000313" key="12">
    <source>
        <dbReference type="Proteomes" id="UP000175989"/>
    </source>
</evidence>
<dbReference type="PANTHER" id="PTHR11795">
    <property type="entry name" value="BRANCHED-CHAIN AMINO ACID TRANSPORT SYSTEM PERMEASE PROTEIN LIVH"/>
    <property type="match status" value="1"/>
</dbReference>
<comment type="similarity">
    <text evidence="8">Belongs to the binding-protein-dependent transport system permease family. LivHM subfamily.</text>
</comment>
<keyword evidence="7 10" id="KW-0472">Membrane</keyword>
<proteinExistence type="inferred from homology"/>
<dbReference type="InterPro" id="IPR052157">
    <property type="entry name" value="BCAA_transport_permease"/>
</dbReference>
<comment type="subcellular location">
    <subcellularLocation>
        <location evidence="1">Cell membrane</location>
        <topology evidence="1">Multi-pass membrane protein</topology>
    </subcellularLocation>
</comment>
<dbReference type="EMBL" id="LROM01000094">
    <property type="protein sequence ID" value="OEZ97791.1"/>
    <property type="molecule type" value="Genomic_DNA"/>
</dbReference>
<dbReference type="CDD" id="cd06582">
    <property type="entry name" value="TM_PBP1_LivH_like"/>
    <property type="match status" value="1"/>
</dbReference>
<feature type="transmembrane region" description="Helical" evidence="10">
    <location>
        <begin position="338"/>
        <end position="358"/>
    </location>
</feature>
<evidence type="ECO:0000313" key="11">
    <source>
        <dbReference type="EMBL" id="OEZ97791.1"/>
    </source>
</evidence>
<evidence type="ECO:0000256" key="9">
    <source>
        <dbReference type="SAM" id="MobiDB-lite"/>
    </source>
</evidence>
<keyword evidence="2" id="KW-0813">Transport</keyword>
<dbReference type="GO" id="GO:0022857">
    <property type="term" value="F:transmembrane transporter activity"/>
    <property type="evidence" value="ECO:0007669"/>
    <property type="project" value="InterPro"/>
</dbReference>
<feature type="transmembrane region" description="Helical" evidence="10">
    <location>
        <begin position="370"/>
        <end position="392"/>
    </location>
</feature>
<evidence type="ECO:0000256" key="2">
    <source>
        <dbReference type="ARBA" id="ARBA00022448"/>
    </source>
</evidence>
<evidence type="ECO:0000256" key="10">
    <source>
        <dbReference type="SAM" id="Phobius"/>
    </source>
</evidence>
<dbReference type="GO" id="GO:0006865">
    <property type="term" value="P:amino acid transport"/>
    <property type="evidence" value="ECO:0007669"/>
    <property type="project" value="UniProtKB-KW"/>
</dbReference>
<sequence length="571" mass="60054">MSTAAALPKPTEHAASWLRAPSSPRTRGSMPSMISPTRKHQVKKLLFIACLLLCGAVQAAIAPALLAPLAGDDFDPKLDALAKIGALANDDATRLLTALNNDALYKTADGRLLIVTDDQAYDPATDKTGPMPEGLDGVMLNNRLRGAVEEALSALKLFSKDRAERAAAVGELLKSVTYAQAPLIDKALAAEQDSAIREQLQLVAATANLQSPDAARRKAAVEALAGSSNASLRPALEAMQGKNDDGTPVEPDEAVRVAAAKTLAAIDSRLARTEFLGNVFYGISLGSVLLLAALGLAITFGLMGIINMAHGELLMIGAYTTYLCQMAFRHYFPSAVDAYLFAALPAAFLVTAAVGVAMERTVIRWLYGRPLETLLATWGISLILMQAVRTIFGAQNVEVANPAWMTGGVTVLGNLVLAYNRIVIIGFSLVVVAGVWLILNKTRLGLFVRAVMQNRRMAGCVGVSTARIDMMTFGLGSGIAGLGGVALSQLGNVGPDLGQAYIVDSFMVVVLGGVGQLAGTIIAAFGLGEANKFLEPFAGAVLAKIGILVFIIVFIQKRPQGLFALKGRSVE</sequence>
<feature type="transmembrane region" description="Helical" evidence="10">
    <location>
        <begin position="460"/>
        <end position="486"/>
    </location>
</feature>
<dbReference type="InterPro" id="IPR017779">
    <property type="entry name" value="ABC_UrtB_bac"/>
</dbReference>
<dbReference type="PATRIC" id="fig|762836.4.peg.3517"/>
<evidence type="ECO:0000256" key="1">
    <source>
        <dbReference type="ARBA" id="ARBA00004651"/>
    </source>
</evidence>
<evidence type="ECO:0000256" key="7">
    <source>
        <dbReference type="ARBA" id="ARBA00023136"/>
    </source>
</evidence>
<feature type="transmembrane region" description="Helical" evidence="10">
    <location>
        <begin position="313"/>
        <end position="332"/>
    </location>
</feature>
<feature type="transmembrane region" description="Helical" evidence="10">
    <location>
        <begin position="537"/>
        <end position="555"/>
    </location>
</feature>
<dbReference type="AlphaFoldDB" id="A0A1E7WGY4"/>
<gene>
    <name evidence="11" type="primary">livH_4</name>
    <name evidence="11" type="ORF">DUPY_34170</name>
</gene>
<reference evidence="12" key="1">
    <citation type="journal article" date="2016" name="Front. Microbiol.">
        <title>Molecular Keys to the Janthinobacterium and Duganella spp. Interaction with the Plant Pathogen Fusarium graminearum.</title>
        <authorList>
            <person name="Haack F.S."/>
            <person name="Poehlein A."/>
            <person name="Kroger C."/>
            <person name="Voigt C.A."/>
            <person name="Piepenbring M."/>
            <person name="Bode H.B."/>
            <person name="Daniel R."/>
            <person name="Schafer W."/>
            <person name="Streit W.R."/>
        </authorList>
    </citation>
    <scope>NUCLEOTIDE SEQUENCE [LARGE SCALE GENOMIC DNA]</scope>
    <source>
        <strain evidence="12">T54</strain>
    </source>
</reference>
<keyword evidence="12" id="KW-1185">Reference proteome</keyword>
<evidence type="ECO:0000256" key="6">
    <source>
        <dbReference type="ARBA" id="ARBA00022989"/>
    </source>
</evidence>
<accession>A0A1E7WGY4</accession>
<keyword evidence="4 10" id="KW-0812">Transmembrane</keyword>
<keyword evidence="5" id="KW-0029">Amino-acid transport</keyword>
<feature type="transmembrane region" description="Helical" evidence="10">
    <location>
        <begin position="506"/>
        <end position="525"/>
    </location>
</feature>
<keyword evidence="6 10" id="KW-1133">Transmembrane helix</keyword>